<gene>
    <name evidence="1" type="ORF">EG028_11930</name>
</gene>
<keyword evidence="2" id="KW-1185">Reference proteome</keyword>
<evidence type="ECO:0000313" key="1">
    <source>
        <dbReference type="EMBL" id="RPD40736.1"/>
    </source>
</evidence>
<name>A0A3N4MFG8_9BACT</name>
<dbReference type="AlphaFoldDB" id="A0A3N4MFG8"/>
<dbReference type="EMBL" id="RMBX01000006">
    <property type="protein sequence ID" value="RPD40736.1"/>
    <property type="molecule type" value="Genomic_DNA"/>
</dbReference>
<protein>
    <submittedName>
        <fullName evidence="1">Uncharacterized protein</fullName>
    </submittedName>
</protein>
<accession>A0A3N4MFG8</accession>
<comment type="caution">
    <text evidence="1">The sequence shown here is derived from an EMBL/GenBank/DDBJ whole genome shotgun (WGS) entry which is preliminary data.</text>
</comment>
<reference evidence="2" key="1">
    <citation type="submission" date="2018-11" db="EMBL/GenBank/DDBJ databases">
        <title>Chitinophaga lutea sp.nov., isolate from arsenic contaminated soil.</title>
        <authorList>
            <person name="Zong Y."/>
        </authorList>
    </citation>
    <scope>NUCLEOTIDE SEQUENCE [LARGE SCALE GENOMIC DNA]</scope>
    <source>
        <strain evidence="2">YLT18</strain>
    </source>
</reference>
<dbReference type="Proteomes" id="UP000279089">
    <property type="component" value="Unassembled WGS sequence"/>
</dbReference>
<evidence type="ECO:0000313" key="2">
    <source>
        <dbReference type="Proteomes" id="UP000279089"/>
    </source>
</evidence>
<organism evidence="1 2">
    <name type="scientific">Chitinophaga barathri</name>
    <dbReference type="NCBI Taxonomy" id="1647451"/>
    <lineage>
        <taxon>Bacteria</taxon>
        <taxon>Pseudomonadati</taxon>
        <taxon>Bacteroidota</taxon>
        <taxon>Chitinophagia</taxon>
        <taxon>Chitinophagales</taxon>
        <taxon>Chitinophagaceae</taxon>
        <taxon>Chitinophaga</taxon>
    </lineage>
</organism>
<sequence length="109" mass="11851">MQYATRLTGYVQCMVTAYIVNHTDLAVDCECIRHLAATFGGDYSGDQQMQAKPVVLKVQDYVPVAAETAALPLLLPSRPVPGMLPSLYRYTGVSAIFHPPCKASSSLFI</sequence>
<dbReference type="OrthoDB" id="675835at2"/>
<proteinExistence type="predicted"/>